<dbReference type="EMBL" id="OZ034817">
    <property type="protein sequence ID" value="CAL1383163.1"/>
    <property type="molecule type" value="Genomic_DNA"/>
</dbReference>
<evidence type="ECO:0000313" key="3">
    <source>
        <dbReference type="Proteomes" id="UP001497516"/>
    </source>
</evidence>
<evidence type="ECO:0000256" key="1">
    <source>
        <dbReference type="SAM" id="MobiDB-lite"/>
    </source>
</evidence>
<sequence length="76" mass="7744">MPASTLVVSASASASPSPSPATDLPSLATASYATASSSLASASTSPYTALNSSRFTNVAALIKPQHLRPKRRRVNV</sequence>
<evidence type="ECO:0000313" key="2">
    <source>
        <dbReference type="EMBL" id="CAL1383163.1"/>
    </source>
</evidence>
<organism evidence="2 3">
    <name type="scientific">Linum trigynum</name>
    <dbReference type="NCBI Taxonomy" id="586398"/>
    <lineage>
        <taxon>Eukaryota</taxon>
        <taxon>Viridiplantae</taxon>
        <taxon>Streptophyta</taxon>
        <taxon>Embryophyta</taxon>
        <taxon>Tracheophyta</taxon>
        <taxon>Spermatophyta</taxon>
        <taxon>Magnoliopsida</taxon>
        <taxon>eudicotyledons</taxon>
        <taxon>Gunneridae</taxon>
        <taxon>Pentapetalae</taxon>
        <taxon>rosids</taxon>
        <taxon>fabids</taxon>
        <taxon>Malpighiales</taxon>
        <taxon>Linaceae</taxon>
        <taxon>Linum</taxon>
    </lineage>
</organism>
<dbReference type="AlphaFoldDB" id="A0AAV2EB28"/>
<proteinExistence type="predicted"/>
<dbReference type="Proteomes" id="UP001497516">
    <property type="component" value="Chromosome 4"/>
</dbReference>
<accession>A0AAV2EB28</accession>
<keyword evidence="3" id="KW-1185">Reference proteome</keyword>
<feature type="region of interest" description="Disordered" evidence="1">
    <location>
        <begin position="1"/>
        <end position="24"/>
    </location>
</feature>
<name>A0AAV2EB28_9ROSI</name>
<protein>
    <submittedName>
        <fullName evidence="2">Uncharacterized protein</fullName>
    </submittedName>
</protein>
<gene>
    <name evidence="2" type="ORF">LTRI10_LOCUS24450</name>
</gene>
<reference evidence="2 3" key="1">
    <citation type="submission" date="2024-04" db="EMBL/GenBank/DDBJ databases">
        <authorList>
            <person name="Fracassetti M."/>
        </authorList>
    </citation>
    <scope>NUCLEOTIDE SEQUENCE [LARGE SCALE GENOMIC DNA]</scope>
</reference>